<geneLocation type="plasmid" evidence="10 11">
    <name>pSA2</name>
</geneLocation>
<protein>
    <recommendedName>
        <fullName evidence="3">beta-glucosidase</fullName>
        <ecNumber evidence="3">3.2.1.21</ecNumber>
    </recommendedName>
</protein>
<evidence type="ECO:0000259" key="8">
    <source>
        <dbReference type="Pfam" id="PF00933"/>
    </source>
</evidence>
<evidence type="ECO:0000256" key="5">
    <source>
        <dbReference type="ARBA" id="ARBA00022801"/>
    </source>
</evidence>
<comment type="similarity">
    <text evidence="2">Belongs to the glycosyl hydrolase 3 family.</text>
</comment>
<evidence type="ECO:0000313" key="10">
    <source>
        <dbReference type="EMBL" id="AOR80832.1"/>
    </source>
</evidence>
<gene>
    <name evidence="10" type="ORF">BES08_28950</name>
</gene>
<proteinExistence type="inferred from homology"/>
<dbReference type="InterPro" id="IPR036881">
    <property type="entry name" value="Glyco_hydro_3_C_sf"/>
</dbReference>
<dbReference type="AlphaFoldDB" id="A0A1D8AFE4"/>
<feature type="domain" description="Glycoside hydrolase family 3 C-terminal" evidence="9">
    <location>
        <begin position="514"/>
        <end position="654"/>
    </location>
</feature>
<evidence type="ECO:0000256" key="3">
    <source>
        <dbReference type="ARBA" id="ARBA00012744"/>
    </source>
</evidence>
<feature type="chain" id="PRO_5009104995" description="beta-glucosidase" evidence="7">
    <location>
        <begin position="26"/>
        <end position="661"/>
    </location>
</feature>
<dbReference type="InterPro" id="IPR036962">
    <property type="entry name" value="Glyco_hydro_3_N_sf"/>
</dbReference>
<keyword evidence="10" id="KW-0614">Plasmid</keyword>
<dbReference type="PRINTS" id="PR00133">
    <property type="entry name" value="GLHYDRLASE3"/>
</dbReference>
<evidence type="ECO:0000259" key="9">
    <source>
        <dbReference type="Pfam" id="PF01915"/>
    </source>
</evidence>
<dbReference type="EC" id="3.2.1.21" evidence="3"/>
<comment type="catalytic activity">
    <reaction evidence="1">
        <text>Hydrolysis of terminal, non-reducing beta-D-glucosyl residues with release of beta-D-glucose.</text>
        <dbReference type="EC" id="3.2.1.21"/>
    </reaction>
</comment>
<dbReference type="InterPro" id="IPR002772">
    <property type="entry name" value="Glyco_hydro_3_C"/>
</dbReference>
<keyword evidence="11" id="KW-1185">Reference proteome</keyword>
<keyword evidence="4 7" id="KW-0732">Signal</keyword>
<dbReference type="Proteomes" id="UP000094626">
    <property type="component" value="Plasmid pSA2"/>
</dbReference>
<dbReference type="Gene3D" id="3.40.50.1700">
    <property type="entry name" value="Glycoside hydrolase family 3 C-terminal domain"/>
    <property type="match status" value="1"/>
</dbReference>
<dbReference type="GO" id="GO:0009251">
    <property type="term" value="P:glucan catabolic process"/>
    <property type="evidence" value="ECO:0007669"/>
    <property type="project" value="TreeGrafter"/>
</dbReference>
<dbReference type="Pfam" id="PF00933">
    <property type="entry name" value="Glyco_hydro_3"/>
    <property type="match status" value="1"/>
</dbReference>
<feature type="signal peptide" evidence="7">
    <location>
        <begin position="1"/>
        <end position="25"/>
    </location>
</feature>
<evidence type="ECO:0000256" key="6">
    <source>
        <dbReference type="ARBA" id="ARBA00023295"/>
    </source>
</evidence>
<dbReference type="GO" id="GO:0008422">
    <property type="term" value="F:beta-glucosidase activity"/>
    <property type="evidence" value="ECO:0007669"/>
    <property type="project" value="UniProtKB-EC"/>
</dbReference>
<accession>A0A1D8AFE4</accession>
<dbReference type="InterPro" id="IPR001764">
    <property type="entry name" value="Glyco_hydro_3_N"/>
</dbReference>
<dbReference type="PANTHER" id="PTHR30620:SF16">
    <property type="entry name" value="LYSOSOMAL BETA GLUCOSIDASE"/>
    <property type="match status" value="1"/>
</dbReference>
<dbReference type="SUPFAM" id="SSF51445">
    <property type="entry name" value="(Trans)glycosidases"/>
    <property type="match status" value="1"/>
</dbReference>
<dbReference type="PANTHER" id="PTHR30620">
    <property type="entry name" value="PERIPLASMIC BETA-GLUCOSIDASE-RELATED"/>
    <property type="match status" value="1"/>
</dbReference>
<dbReference type="Gene3D" id="3.20.20.300">
    <property type="entry name" value="Glycoside hydrolase, family 3, N-terminal domain"/>
    <property type="match status" value="1"/>
</dbReference>
<dbReference type="InterPro" id="IPR051915">
    <property type="entry name" value="Cellulose_Degrad_GH3"/>
</dbReference>
<keyword evidence="6" id="KW-0326">Glycosidase</keyword>
<dbReference type="InterPro" id="IPR017853">
    <property type="entry name" value="GH"/>
</dbReference>
<evidence type="ECO:0000256" key="2">
    <source>
        <dbReference type="ARBA" id="ARBA00005336"/>
    </source>
</evidence>
<reference evidence="11" key="1">
    <citation type="journal article" date="2017" name="J. Biotechnol.">
        <title>Complete genome sequence of Novosphingobium resinovorum SA1, a versatile xenobiotic-degrading bacterium capable of utilizing sulfanilic acid.</title>
        <authorList>
            <person name="Hegedus B."/>
            <person name="Kos P.B."/>
            <person name="Balint B."/>
            <person name="Maroti G."/>
            <person name="Gan H.M."/>
            <person name="Perei K."/>
            <person name="Rakhely G."/>
        </authorList>
    </citation>
    <scope>NUCLEOTIDE SEQUENCE [LARGE SCALE GENOMIC DNA]</scope>
    <source>
        <strain evidence="11">SA1</strain>
    </source>
</reference>
<dbReference type="KEGG" id="nre:BES08_28950"/>
<evidence type="ECO:0000313" key="11">
    <source>
        <dbReference type="Proteomes" id="UP000094626"/>
    </source>
</evidence>
<dbReference type="EMBL" id="CP017077">
    <property type="protein sequence ID" value="AOR80832.1"/>
    <property type="molecule type" value="Genomic_DNA"/>
</dbReference>
<name>A0A1D8AFE4_9SPHN</name>
<sequence length="661" mass="70491">MISTRHRLLLASTATLVALAGTSKAEVLPRQPSVEAHRKPVLKIDGLRFHDLDGDGKLTPYEDWRLSPEKRADDLVARMTLAEKAGTMMHGTLPGAGGALGRSDSGYDLDRAAAMIRERHVTSMITRLVLPPARMAAQDNAVQELAEATRLGVPVTISSDPRNHFQNVVGASENAAGTTQWPETLGLAALRDPALVERFATIVRSEYRAVGIHQALSPQLDIATEPRWSRITGTFGSDPALTSTLGAAYVRGFQGGAHGLANDGVMTVVKHWVGYGASIDGLDGHNSYGRFARVGDKLNLHVQAFHGALDAGASAVMPAYTTLPGAIVDGQPVEPVSAGYSKVLLTNLLRGKLGYKGIILSDWAITLDCDTRCSAPNKDAPQRPEDISTAWGVEDLSVEDRYALGVTAGIDQFGGTDAVEPLLAAVRNGKITEARIDQSVRRILISKFQLGLFENAYVDPAGAGTVVGAARPEAEATQRAAQVLLQNHGLIPILTKRKVWLLGMSAQAAQAAGLEVVGDPAEADFAVIRADTAHEMLHPYHFFGSRQHEGRLDYRDGDAAYEALKRATAAGTPTLFSIFMDRPAILTNVQDKAAAILVNFGASDAAVLDVALGKATARGRLPFELPRSMAAVEAQDPALPDDSVRPLYPYGSGIITRPLSR</sequence>
<keyword evidence="5" id="KW-0378">Hydrolase</keyword>
<organism evidence="10 11">
    <name type="scientific">Novosphingobium resinovorum</name>
    <dbReference type="NCBI Taxonomy" id="158500"/>
    <lineage>
        <taxon>Bacteria</taxon>
        <taxon>Pseudomonadati</taxon>
        <taxon>Pseudomonadota</taxon>
        <taxon>Alphaproteobacteria</taxon>
        <taxon>Sphingomonadales</taxon>
        <taxon>Sphingomonadaceae</taxon>
        <taxon>Novosphingobium</taxon>
    </lineage>
</organism>
<dbReference type="SUPFAM" id="SSF52279">
    <property type="entry name" value="Beta-D-glucan exohydrolase, C-terminal domain"/>
    <property type="match status" value="1"/>
</dbReference>
<feature type="domain" description="Glycoside hydrolase family 3 N-terminal" evidence="8">
    <location>
        <begin position="111"/>
        <end position="444"/>
    </location>
</feature>
<dbReference type="OrthoDB" id="9781691at2"/>
<evidence type="ECO:0000256" key="4">
    <source>
        <dbReference type="ARBA" id="ARBA00022729"/>
    </source>
</evidence>
<evidence type="ECO:0000256" key="7">
    <source>
        <dbReference type="SAM" id="SignalP"/>
    </source>
</evidence>
<evidence type="ECO:0000256" key="1">
    <source>
        <dbReference type="ARBA" id="ARBA00000448"/>
    </source>
</evidence>
<dbReference type="Pfam" id="PF01915">
    <property type="entry name" value="Glyco_hydro_3_C"/>
    <property type="match status" value="1"/>
</dbReference>